<reference evidence="2 3" key="1">
    <citation type="submission" date="2019-11" db="EMBL/GenBank/DDBJ databases">
        <title>Isolation of a new High Light Tolerant Cyanobacteria.</title>
        <authorList>
            <person name="Dobson Z."/>
            <person name="Vaughn N."/>
            <person name="Vaughn M."/>
            <person name="Fromme P."/>
            <person name="Mazor Y."/>
        </authorList>
    </citation>
    <scope>NUCLEOTIDE SEQUENCE [LARGE SCALE GENOMIC DNA]</scope>
    <source>
        <strain evidence="2 3">0216</strain>
    </source>
</reference>
<gene>
    <name evidence="1" type="ORF">GGC33_14825</name>
    <name evidence="2" type="ORF">GGC33_17150</name>
</gene>
<dbReference type="EMBL" id="WMIA01000039">
    <property type="protein sequence ID" value="MTF40636.1"/>
    <property type="molecule type" value="Genomic_DNA"/>
</dbReference>
<proteinExistence type="predicted"/>
<dbReference type="GO" id="GO:0003677">
    <property type="term" value="F:DNA binding"/>
    <property type="evidence" value="ECO:0007669"/>
    <property type="project" value="UniProtKB-KW"/>
</dbReference>
<dbReference type="GO" id="GO:0006355">
    <property type="term" value="P:regulation of DNA-templated transcription"/>
    <property type="evidence" value="ECO:0007669"/>
    <property type="project" value="InterPro"/>
</dbReference>
<accession>A0A844H399</accession>
<dbReference type="AlphaFoldDB" id="A0A844H399"/>
<evidence type="ECO:0000313" key="1">
    <source>
        <dbReference type="EMBL" id="MTF40193.1"/>
    </source>
</evidence>
<dbReference type="RefSeq" id="WP_071880491.1">
    <property type="nucleotide sequence ID" value="NZ_WMIA01000023.1"/>
</dbReference>
<name>A0A844H399_9CHRO</name>
<protein>
    <submittedName>
        <fullName evidence="2">DNA-binding protein</fullName>
    </submittedName>
</protein>
<evidence type="ECO:0000313" key="2">
    <source>
        <dbReference type="EMBL" id="MTF40636.1"/>
    </source>
</evidence>
<organism evidence="2 3">
    <name type="scientific">Cyanobacterium aponinum 0216</name>
    <dbReference type="NCBI Taxonomy" id="2676140"/>
    <lineage>
        <taxon>Bacteria</taxon>
        <taxon>Bacillati</taxon>
        <taxon>Cyanobacteriota</taxon>
        <taxon>Cyanophyceae</taxon>
        <taxon>Oscillatoriophycideae</taxon>
        <taxon>Chroococcales</taxon>
        <taxon>Geminocystaceae</taxon>
        <taxon>Cyanobacterium</taxon>
    </lineage>
</organism>
<dbReference type="InterPro" id="IPR010985">
    <property type="entry name" value="Ribbon_hlx_hlx"/>
</dbReference>
<dbReference type="Proteomes" id="UP000437131">
    <property type="component" value="Unassembled WGS sequence"/>
</dbReference>
<sequence>MVRKIQFTLRLTEDEKTRLAYYAKSKNVSMSEIIQDYCKRLPKPTDTKD</sequence>
<dbReference type="EMBL" id="WMIA01000023">
    <property type="protein sequence ID" value="MTF40193.1"/>
    <property type="molecule type" value="Genomic_DNA"/>
</dbReference>
<dbReference type="SUPFAM" id="SSF47598">
    <property type="entry name" value="Ribbon-helix-helix"/>
    <property type="match status" value="1"/>
</dbReference>
<comment type="caution">
    <text evidence="2">The sequence shown here is derived from an EMBL/GenBank/DDBJ whole genome shotgun (WGS) entry which is preliminary data.</text>
</comment>
<evidence type="ECO:0000313" key="3">
    <source>
        <dbReference type="Proteomes" id="UP000437131"/>
    </source>
</evidence>
<keyword evidence="2" id="KW-0238">DNA-binding</keyword>